<accession>A0A923HTZ7</accession>
<organism evidence="1 2">
    <name type="scientific">Undibacterium nitidum</name>
    <dbReference type="NCBI Taxonomy" id="2762298"/>
    <lineage>
        <taxon>Bacteria</taxon>
        <taxon>Pseudomonadati</taxon>
        <taxon>Pseudomonadota</taxon>
        <taxon>Betaproteobacteria</taxon>
        <taxon>Burkholderiales</taxon>
        <taxon>Oxalobacteraceae</taxon>
        <taxon>Undibacterium</taxon>
    </lineage>
</organism>
<dbReference type="RefSeq" id="WP_186914333.1">
    <property type="nucleotide sequence ID" value="NZ_JACOFZ010000001.1"/>
</dbReference>
<evidence type="ECO:0000313" key="2">
    <source>
        <dbReference type="Proteomes" id="UP000627446"/>
    </source>
</evidence>
<evidence type="ECO:0000313" key="1">
    <source>
        <dbReference type="EMBL" id="MBC3881184.1"/>
    </source>
</evidence>
<reference evidence="1" key="1">
    <citation type="submission" date="2020-08" db="EMBL/GenBank/DDBJ databases">
        <title>Novel species isolated from subtropical streams in China.</title>
        <authorList>
            <person name="Lu H."/>
        </authorList>
    </citation>
    <scope>NUCLEOTIDE SEQUENCE</scope>
    <source>
        <strain evidence="1">LX22W</strain>
    </source>
</reference>
<protein>
    <submittedName>
        <fullName evidence="1">Uncharacterized protein</fullName>
    </submittedName>
</protein>
<comment type="caution">
    <text evidence="1">The sequence shown here is derived from an EMBL/GenBank/DDBJ whole genome shotgun (WGS) entry which is preliminary data.</text>
</comment>
<sequence length="162" mass="17758">MKPHLEMPAYQLTESDFQQTAVWRYLNSGEAVSPQADESYVGAYEAGPSLGEYASYLVRATYTLKNGAVLPGFVELAVLGKMVECTPGAVFARGKTVEALGKDSALRLQRILKVDDAQPAAWELDVCICGEREHRKSSIAKPGLLQAFALMGKLVRLHRSRD</sequence>
<dbReference type="AlphaFoldDB" id="A0A923HTZ7"/>
<name>A0A923HTZ7_9BURK</name>
<gene>
    <name evidence="1" type="ORF">H8K36_07370</name>
</gene>
<dbReference type="Proteomes" id="UP000627446">
    <property type="component" value="Unassembled WGS sequence"/>
</dbReference>
<dbReference type="EMBL" id="JACOFZ010000001">
    <property type="protein sequence ID" value="MBC3881184.1"/>
    <property type="molecule type" value="Genomic_DNA"/>
</dbReference>
<keyword evidence="2" id="KW-1185">Reference proteome</keyword>
<proteinExistence type="predicted"/>